<accession>A0AAW0LKZ3</accession>
<keyword evidence="1" id="KW-0472">Membrane</keyword>
<dbReference type="AlphaFoldDB" id="A0AAW0LKZ3"/>
<feature type="transmembrane region" description="Helical" evidence="1">
    <location>
        <begin position="12"/>
        <end position="30"/>
    </location>
</feature>
<sequence>MTLSDERHNMLLVVAVLLITITYQVVLSPLGDFGKMMITRTTIALEGSPFLLFLIVNTLTFVFSNSILLVLVPAGHNRTPFFVLKIYLWCCYFCSFLTIIQAPDWTLFLLFLRA</sequence>
<keyword evidence="1" id="KW-1133">Transmembrane helix</keyword>
<name>A0AAW0LKZ3_QUESU</name>
<keyword evidence="4" id="KW-1185">Reference proteome</keyword>
<evidence type="ECO:0000313" key="3">
    <source>
        <dbReference type="EMBL" id="KAK7851629.1"/>
    </source>
</evidence>
<evidence type="ECO:0000256" key="1">
    <source>
        <dbReference type="SAM" id="Phobius"/>
    </source>
</evidence>
<dbReference type="Pfam" id="PF13962">
    <property type="entry name" value="PGG"/>
    <property type="match status" value="1"/>
</dbReference>
<feature type="transmembrane region" description="Helical" evidence="1">
    <location>
        <begin position="50"/>
        <end position="74"/>
    </location>
</feature>
<proteinExistence type="predicted"/>
<dbReference type="InterPro" id="IPR026961">
    <property type="entry name" value="PGG_dom"/>
</dbReference>
<protein>
    <recommendedName>
        <fullName evidence="2">PGG domain-containing protein</fullName>
    </recommendedName>
</protein>
<feature type="transmembrane region" description="Helical" evidence="1">
    <location>
        <begin position="86"/>
        <end position="112"/>
    </location>
</feature>
<feature type="domain" description="PGG" evidence="2">
    <location>
        <begin position="5"/>
        <end position="93"/>
    </location>
</feature>
<keyword evidence="1" id="KW-0812">Transmembrane</keyword>
<gene>
    <name evidence="3" type="ORF">CFP56_041457</name>
</gene>
<evidence type="ECO:0000313" key="4">
    <source>
        <dbReference type="Proteomes" id="UP000237347"/>
    </source>
</evidence>
<dbReference type="EMBL" id="PKMF04000085">
    <property type="protein sequence ID" value="KAK7851629.1"/>
    <property type="molecule type" value="Genomic_DNA"/>
</dbReference>
<organism evidence="3 4">
    <name type="scientific">Quercus suber</name>
    <name type="common">Cork oak</name>
    <dbReference type="NCBI Taxonomy" id="58331"/>
    <lineage>
        <taxon>Eukaryota</taxon>
        <taxon>Viridiplantae</taxon>
        <taxon>Streptophyta</taxon>
        <taxon>Embryophyta</taxon>
        <taxon>Tracheophyta</taxon>
        <taxon>Spermatophyta</taxon>
        <taxon>Magnoliopsida</taxon>
        <taxon>eudicotyledons</taxon>
        <taxon>Gunneridae</taxon>
        <taxon>Pentapetalae</taxon>
        <taxon>rosids</taxon>
        <taxon>fabids</taxon>
        <taxon>Fagales</taxon>
        <taxon>Fagaceae</taxon>
        <taxon>Quercus</taxon>
    </lineage>
</organism>
<dbReference type="Proteomes" id="UP000237347">
    <property type="component" value="Unassembled WGS sequence"/>
</dbReference>
<comment type="caution">
    <text evidence="3">The sequence shown here is derived from an EMBL/GenBank/DDBJ whole genome shotgun (WGS) entry which is preliminary data.</text>
</comment>
<evidence type="ECO:0000259" key="2">
    <source>
        <dbReference type="Pfam" id="PF13962"/>
    </source>
</evidence>
<reference evidence="3 4" key="1">
    <citation type="journal article" date="2018" name="Sci. Data">
        <title>The draft genome sequence of cork oak.</title>
        <authorList>
            <person name="Ramos A.M."/>
            <person name="Usie A."/>
            <person name="Barbosa P."/>
            <person name="Barros P.M."/>
            <person name="Capote T."/>
            <person name="Chaves I."/>
            <person name="Simoes F."/>
            <person name="Abreu I."/>
            <person name="Carrasquinho I."/>
            <person name="Faro C."/>
            <person name="Guimaraes J.B."/>
            <person name="Mendonca D."/>
            <person name="Nobrega F."/>
            <person name="Rodrigues L."/>
            <person name="Saibo N.J.M."/>
            <person name="Varela M.C."/>
            <person name="Egas C."/>
            <person name="Matos J."/>
            <person name="Miguel C.M."/>
            <person name="Oliveira M.M."/>
            <person name="Ricardo C.P."/>
            <person name="Goncalves S."/>
        </authorList>
    </citation>
    <scope>NUCLEOTIDE SEQUENCE [LARGE SCALE GENOMIC DNA]</scope>
    <source>
        <strain evidence="4">cv. HL8</strain>
    </source>
</reference>